<feature type="non-terminal residue" evidence="1">
    <location>
        <position position="46"/>
    </location>
</feature>
<evidence type="ECO:0000313" key="1">
    <source>
        <dbReference type="EMBL" id="CAF1339556.1"/>
    </source>
</evidence>
<sequence>MSGRKSTAAMPSKRRMTQNYLVIWVDGSIDENNDDCRNTLAKLRTV</sequence>
<dbReference type="EMBL" id="CAJNOV010008827">
    <property type="protein sequence ID" value="CAF1339556.1"/>
    <property type="molecule type" value="Genomic_DNA"/>
</dbReference>
<dbReference type="AlphaFoldDB" id="A0A815GKU2"/>
<accession>A0A815GKU2</accession>
<gene>
    <name evidence="2" type="ORF">BYL167_LOCUS70914</name>
    <name evidence="1" type="ORF">CJN711_LOCUS18850</name>
</gene>
<evidence type="ECO:0000313" key="2">
    <source>
        <dbReference type="EMBL" id="CAF5144764.1"/>
    </source>
</evidence>
<reference evidence="1" key="1">
    <citation type="submission" date="2021-02" db="EMBL/GenBank/DDBJ databases">
        <authorList>
            <person name="Nowell W R."/>
        </authorList>
    </citation>
    <scope>NUCLEOTIDE SEQUENCE</scope>
</reference>
<dbReference type="EMBL" id="CAJOBH010253987">
    <property type="protein sequence ID" value="CAF5144764.1"/>
    <property type="molecule type" value="Genomic_DNA"/>
</dbReference>
<name>A0A815GKU2_9BILA</name>
<evidence type="ECO:0000313" key="3">
    <source>
        <dbReference type="Proteomes" id="UP000663855"/>
    </source>
</evidence>
<comment type="caution">
    <text evidence="1">The sequence shown here is derived from an EMBL/GenBank/DDBJ whole genome shotgun (WGS) entry which is preliminary data.</text>
</comment>
<proteinExistence type="predicted"/>
<organism evidence="1 3">
    <name type="scientific">Rotaria magnacalcarata</name>
    <dbReference type="NCBI Taxonomy" id="392030"/>
    <lineage>
        <taxon>Eukaryota</taxon>
        <taxon>Metazoa</taxon>
        <taxon>Spiralia</taxon>
        <taxon>Gnathifera</taxon>
        <taxon>Rotifera</taxon>
        <taxon>Eurotatoria</taxon>
        <taxon>Bdelloidea</taxon>
        <taxon>Philodinida</taxon>
        <taxon>Philodinidae</taxon>
        <taxon>Rotaria</taxon>
    </lineage>
</organism>
<dbReference type="Proteomes" id="UP000681967">
    <property type="component" value="Unassembled WGS sequence"/>
</dbReference>
<dbReference type="Proteomes" id="UP000663855">
    <property type="component" value="Unassembled WGS sequence"/>
</dbReference>
<protein>
    <submittedName>
        <fullName evidence="1">Uncharacterized protein</fullName>
    </submittedName>
</protein>